<dbReference type="PIRSF" id="PIRSF029669">
    <property type="entry name" value="UCP029669"/>
    <property type="match status" value="1"/>
</dbReference>
<evidence type="ECO:0000313" key="2">
    <source>
        <dbReference type="Proteomes" id="UP001246473"/>
    </source>
</evidence>
<dbReference type="Proteomes" id="UP001246473">
    <property type="component" value="Unassembled WGS sequence"/>
</dbReference>
<evidence type="ECO:0008006" key="3">
    <source>
        <dbReference type="Google" id="ProtNLM"/>
    </source>
</evidence>
<name>A0AAP5UTX6_9BURK</name>
<dbReference type="RefSeq" id="WP_030099561.1">
    <property type="nucleotide sequence ID" value="NZ_CP099645.1"/>
</dbReference>
<accession>A0AAP5UTX6</accession>
<sequence>MASITSIGIEQLRPLQATVGMLEVDAKRKRLLAMDAKSLKAFLKSAPIPTVIGKRERHYVIDHHHLARALWDGGITKAFVEVAADLSQLPDEKFWDTVIAKRWVHPVDERGILRAISAIPDEISALIDDPYRSLAAFVRDAGGYLKTPEPFAEFQWADFYRTRIPMWTSESQFNAAVEQSVHLAWSPDARTLPGFKSRRVK</sequence>
<reference evidence="1" key="1">
    <citation type="submission" date="2022-08" db="EMBL/GenBank/DDBJ databases">
        <authorList>
            <person name="Kim S.-J."/>
        </authorList>
    </citation>
    <scope>NUCLEOTIDE SEQUENCE</scope>
    <source>
        <strain evidence="1">KJ</strain>
    </source>
</reference>
<dbReference type="InterPro" id="IPR036086">
    <property type="entry name" value="ParB/Sulfiredoxin_sf"/>
</dbReference>
<dbReference type="AlphaFoldDB" id="A0AAP5UTX6"/>
<dbReference type="Pfam" id="PF08857">
    <property type="entry name" value="ParBc_2"/>
    <property type="match status" value="1"/>
</dbReference>
<proteinExistence type="predicted"/>
<dbReference type="CDD" id="cd16390">
    <property type="entry name" value="ParB_N_Srx_like"/>
    <property type="match status" value="1"/>
</dbReference>
<comment type="caution">
    <text evidence="1">The sequence shown here is derived from an EMBL/GenBank/DDBJ whole genome shotgun (WGS) entry which is preliminary data.</text>
</comment>
<dbReference type="EMBL" id="JANSLM010000004">
    <property type="protein sequence ID" value="MDT8838558.1"/>
    <property type="molecule type" value="Genomic_DNA"/>
</dbReference>
<dbReference type="SUPFAM" id="SSF110849">
    <property type="entry name" value="ParB/Sulfiredoxin"/>
    <property type="match status" value="1"/>
</dbReference>
<dbReference type="Gene3D" id="3.90.1530.10">
    <property type="entry name" value="Conserved hypothetical protein from pyrococcus furiosus pfu- 392566-001, ParB domain"/>
    <property type="match status" value="1"/>
</dbReference>
<evidence type="ECO:0000313" key="1">
    <source>
        <dbReference type="EMBL" id="MDT8838558.1"/>
    </source>
</evidence>
<organism evidence="1 2">
    <name type="scientific">Paraburkholderia fungorum</name>
    <dbReference type="NCBI Taxonomy" id="134537"/>
    <lineage>
        <taxon>Bacteria</taxon>
        <taxon>Pseudomonadati</taxon>
        <taxon>Pseudomonadota</taxon>
        <taxon>Betaproteobacteria</taxon>
        <taxon>Burkholderiales</taxon>
        <taxon>Burkholderiaceae</taxon>
        <taxon>Paraburkholderia</taxon>
    </lineage>
</organism>
<dbReference type="InterPro" id="IPR014956">
    <property type="entry name" value="ParBc_2"/>
</dbReference>
<gene>
    <name evidence="1" type="ORF">ParKJ_14150</name>
</gene>
<dbReference type="InterPro" id="IPR016932">
    <property type="entry name" value="UCP029669"/>
</dbReference>
<dbReference type="Gene3D" id="1.10.8.10">
    <property type="entry name" value="DNA helicase RuvA subunit, C-terminal domain"/>
    <property type="match status" value="1"/>
</dbReference>
<protein>
    <recommendedName>
        <fullName evidence="3">Chromosome partitioning protein ParB</fullName>
    </recommendedName>
</protein>